<sequence length="35" mass="4007">MLTFLGKDFVLQEVTKADLAQADPENKTKVWNRKA</sequence>
<dbReference type="HOGENOM" id="CLU_3368606_0_0_1"/>
<dbReference type="AlphaFoldDB" id="H0EUW7"/>
<protein>
    <submittedName>
        <fullName evidence="1">Uncharacterized protein</fullName>
    </submittedName>
</protein>
<proteinExistence type="predicted"/>
<accession>H0EUW7</accession>
<keyword evidence="2" id="KW-1185">Reference proteome</keyword>
<organism evidence="1 2">
    <name type="scientific">Glarea lozoyensis (strain ATCC 74030 / MF5533)</name>
    <dbReference type="NCBI Taxonomy" id="1104152"/>
    <lineage>
        <taxon>Eukaryota</taxon>
        <taxon>Fungi</taxon>
        <taxon>Dikarya</taxon>
        <taxon>Ascomycota</taxon>
        <taxon>Pezizomycotina</taxon>
        <taxon>Leotiomycetes</taxon>
        <taxon>Helotiales</taxon>
        <taxon>Helotiaceae</taxon>
        <taxon>Glarea</taxon>
    </lineage>
</organism>
<dbReference type="InParanoid" id="H0EUW7"/>
<reference evidence="1 2" key="1">
    <citation type="journal article" date="2012" name="Eukaryot. Cell">
        <title>Genome sequence of the fungus Glarea lozoyensis: the first genome sequence of a species from the Helotiaceae family.</title>
        <authorList>
            <person name="Youssar L."/>
            <person name="Gruening B.A."/>
            <person name="Erxleben A."/>
            <person name="Guenther S."/>
            <person name="Huettel W."/>
        </authorList>
    </citation>
    <scope>NUCLEOTIDE SEQUENCE [LARGE SCALE GENOMIC DNA]</scope>
    <source>
        <strain evidence="2">ATCC 74030 / MF5533</strain>
    </source>
</reference>
<name>H0EUW7_GLAL7</name>
<evidence type="ECO:0000313" key="2">
    <source>
        <dbReference type="Proteomes" id="UP000005446"/>
    </source>
</evidence>
<comment type="caution">
    <text evidence="1">The sequence shown here is derived from an EMBL/GenBank/DDBJ whole genome shotgun (WGS) entry which is preliminary data.</text>
</comment>
<gene>
    <name evidence="1" type="ORF">M7I_6557</name>
</gene>
<dbReference type="EMBL" id="AGUE01000182">
    <property type="protein sequence ID" value="EHK97672.1"/>
    <property type="molecule type" value="Genomic_DNA"/>
</dbReference>
<evidence type="ECO:0000313" key="1">
    <source>
        <dbReference type="EMBL" id="EHK97672.1"/>
    </source>
</evidence>
<dbReference type="Proteomes" id="UP000005446">
    <property type="component" value="Unassembled WGS sequence"/>
</dbReference>